<dbReference type="PROSITE" id="PS50262">
    <property type="entry name" value="G_PROTEIN_RECEP_F1_2"/>
    <property type="match status" value="1"/>
</dbReference>
<evidence type="ECO:0000256" key="6">
    <source>
        <dbReference type="ARBA" id="ARBA00023040"/>
    </source>
</evidence>
<dbReference type="InterPro" id="IPR000611">
    <property type="entry name" value="NPY_rcpt"/>
</dbReference>
<keyword evidence="6 10" id="KW-0297">G-protein coupled receptor</keyword>
<evidence type="ECO:0000256" key="3">
    <source>
        <dbReference type="ARBA" id="ARBA00022475"/>
    </source>
</evidence>
<feature type="transmembrane region" description="Helical" evidence="12">
    <location>
        <begin position="82"/>
        <end position="102"/>
    </location>
</feature>
<evidence type="ECO:0000256" key="7">
    <source>
        <dbReference type="ARBA" id="ARBA00023136"/>
    </source>
</evidence>
<name>A0A8X6N562_NEPPI</name>
<dbReference type="GO" id="GO:0004983">
    <property type="term" value="F:neuropeptide Y receptor activity"/>
    <property type="evidence" value="ECO:0007669"/>
    <property type="project" value="InterPro"/>
</dbReference>
<evidence type="ECO:0000256" key="11">
    <source>
        <dbReference type="SAM" id="MobiDB-lite"/>
    </source>
</evidence>
<protein>
    <submittedName>
        <fullName evidence="15">[Arg8]-vasotocin receptor</fullName>
    </submittedName>
</protein>
<evidence type="ECO:0000256" key="13">
    <source>
        <dbReference type="SAM" id="SignalP"/>
    </source>
</evidence>
<dbReference type="PRINTS" id="PR01012">
    <property type="entry name" value="NRPEPTIDEYR"/>
</dbReference>
<dbReference type="Proteomes" id="UP000887013">
    <property type="component" value="Unassembled WGS sequence"/>
</dbReference>
<feature type="transmembrane region" description="Helical" evidence="12">
    <location>
        <begin position="164"/>
        <end position="185"/>
    </location>
</feature>
<feature type="chain" id="PRO_5036457130" evidence="13">
    <location>
        <begin position="21"/>
        <end position="425"/>
    </location>
</feature>
<keyword evidence="16" id="KW-1185">Reference proteome</keyword>
<organism evidence="15 16">
    <name type="scientific">Nephila pilipes</name>
    <name type="common">Giant wood spider</name>
    <name type="synonym">Nephila maculata</name>
    <dbReference type="NCBI Taxonomy" id="299642"/>
    <lineage>
        <taxon>Eukaryota</taxon>
        <taxon>Metazoa</taxon>
        <taxon>Ecdysozoa</taxon>
        <taxon>Arthropoda</taxon>
        <taxon>Chelicerata</taxon>
        <taxon>Arachnida</taxon>
        <taxon>Araneae</taxon>
        <taxon>Araneomorphae</taxon>
        <taxon>Entelegynae</taxon>
        <taxon>Araneoidea</taxon>
        <taxon>Nephilidae</taxon>
        <taxon>Nephila</taxon>
    </lineage>
</organism>
<feature type="domain" description="G-protein coupled receptors family 1 profile" evidence="14">
    <location>
        <begin position="62"/>
        <end position="333"/>
    </location>
</feature>
<feature type="transmembrane region" description="Helical" evidence="12">
    <location>
        <begin position="316"/>
        <end position="336"/>
    </location>
</feature>
<evidence type="ECO:0000256" key="9">
    <source>
        <dbReference type="ARBA" id="ARBA00023224"/>
    </source>
</evidence>
<keyword evidence="8 10" id="KW-0675">Receptor</keyword>
<dbReference type="SUPFAM" id="SSF81321">
    <property type="entry name" value="Family A G protein-coupled receptor-like"/>
    <property type="match status" value="1"/>
</dbReference>
<dbReference type="Gene3D" id="1.20.1070.10">
    <property type="entry name" value="Rhodopsin 7-helix transmembrane proteins"/>
    <property type="match status" value="1"/>
</dbReference>
<dbReference type="OrthoDB" id="5987909at2759"/>
<dbReference type="Pfam" id="PF00001">
    <property type="entry name" value="7tm_1"/>
    <property type="match status" value="1"/>
</dbReference>
<sequence>MAFHISLWVLFILPKILVTANVTDVFNDTSTNTTVWPKNEWSGAVIQQVVTLSVIILLTLVGNTIIVLVLSLSRYRNRSSRVNIFILNLAIGDLAVCCITMTSELLFEVFGEWKLGPIACKVIVYAQIVTLASTTFILTSMSYDRYLAICRPLRTTGGVTQAKRLIIGSWVLAFLLAIPQIFIFVQVEERDPETSIIRLKCESKGYTALWQRKVYFTWLTTYILIIPAICICYCYINVLRTVWKAAKDHQNKGSSSVFLRRSQNAASMIPRAKIKTLKLTICIIASFIICWTPYFIVNNIRIYSNYSITVSKNVILGVQTLALLNSALNPIFYGYFNVHLRKDFKEIVYRKKDLGTCLMAQSCGAAAGGDSWDTTFSASMNNHTPHPFRRHRSCSGRPNGRSPPQGAEQGARRPTKAPKCDCADV</sequence>
<evidence type="ECO:0000256" key="5">
    <source>
        <dbReference type="ARBA" id="ARBA00022989"/>
    </source>
</evidence>
<dbReference type="EMBL" id="BMAW01054019">
    <property type="protein sequence ID" value="GFS94020.1"/>
    <property type="molecule type" value="Genomic_DNA"/>
</dbReference>
<reference evidence="15" key="1">
    <citation type="submission" date="2020-08" db="EMBL/GenBank/DDBJ databases">
        <title>Multicomponent nature underlies the extraordinary mechanical properties of spider dragline silk.</title>
        <authorList>
            <person name="Kono N."/>
            <person name="Nakamura H."/>
            <person name="Mori M."/>
            <person name="Yoshida Y."/>
            <person name="Ohtoshi R."/>
            <person name="Malay A.D."/>
            <person name="Moran D.A.P."/>
            <person name="Tomita M."/>
            <person name="Numata K."/>
            <person name="Arakawa K."/>
        </authorList>
    </citation>
    <scope>NUCLEOTIDE SEQUENCE</scope>
</reference>
<dbReference type="InterPro" id="IPR017452">
    <property type="entry name" value="GPCR_Rhodpsn_7TM"/>
</dbReference>
<dbReference type="PANTHER" id="PTHR24241:SF117">
    <property type="entry name" value="G-PROTEIN COUPLED RECEPTORS FAMILY 1 PROFILE DOMAIN-CONTAINING PROTEIN"/>
    <property type="match status" value="1"/>
</dbReference>
<evidence type="ECO:0000259" key="14">
    <source>
        <dbReference type="PROSITE" id="PS50262"/>
    </source>
</evidence>
<keyword evidence="13" id="KW-0732">Signal</keyword>
<dbReference type="PANTHER" id="PTHR24241">
    <property type="entry name" value="NEUROPEPTIDE RECEPTOR-RELATED G-PROTEIN COUPLED RECEPTOR"/>
    <property type="match status" value="1"/>
</dbReference>
<feature type="transmembrane region" description="Helical" evidence="12">
    <location>
        <begin position="122"/>
        <end position="143"/>
    </location>
</feature>
<keyword evidence="3" id="KW-1003">Cell membrane</keyword>
<feature type="signal peptide" evidence="13">
    <location>
        <begin position="1"/>
        <end position="20"/>
    </location>
</feature>
<evidence type="ECO:0000313" key="16">
    <source>
        <dbReference type="Proteomes" id="UP000887013"/>
    </source>
</evidence>
<comment type="caution">
    <text evidence="15">The sequence shown here is derived from an EMBL/GenBank/DDBJ whole genome shotgun (WGS) entry which is preliminary data.</text>
</comment>
<proteinExistence type="inferred from homology"/>
<comment type="similarity">
    <text evidence="2 10">Belongs to the G-protein coupled receptor 1 family.</text>
</comment>
<dbReference type="PRINTS" id="PR00237">
    <property type="entry name" value="GPCRRHODOPSN"/>
</dbReference>
<evidence type="ECO:0000256" key="1">
    <source>
        <dbReference type="ARBA" id="ARBA00004651"/>
    </source>
</evidence>
<evidence type="ECO:0000256" key="8">
    <source>
        <dbReference type="ARBA" id="ARBA00023170"/>
    </source>
</evidence>
<accession>A0A8X6N562</accession>
<feature type="transmembrane region" description="Helical" evidence="12">
    <location>
        <begin position="277"/>
        <end position="296"/>
    </location>
</feature>
<dbReference type="AlphaFoldDB" id="A0A8X6N562"/>
<gene>
    <name evidence="15" type="ORF">NPIL_28391</name>
</gene>
<evidence type="ECO:0000256" key="4">
    <source>
        <dbReference type="ARBA" id="ARBA00022692"/>
    </source>
</evidence>
<keyword evidence="7 12" id="KW-0472">Membrane</keyword>
<comment type="subcellular location">
    <subcellularLocation>
        <location evidence="1">Cell membrane</location>
        <topology evidence="1">Multi-pass membrane protein</topology>
    </subcellularLocation>
</comment>
<dbReference type="InterPro" id="IPR000276">
    <property type="entry name" value="GPCR_Rhodpsn"/>
</dbReference>
<dbReference type="GO" id="GO:0005886">
    <property type="term" value="C:plasma membrane"/>
    <property type="evidence" value="ECO:0007669"/>
    <property type="project" value="UniProtKB-SubCell"/>
</dbReference>
<keyword evidence="9 10" id="KW-0807">Transducer</keyword>
<feature type="transmembrane region" description="Helical" evidence="12">
    <location>
        <begin position="44"/>
        <end position="70"/>
    </location>
</feature>
<dbReference type="GO" id="GO:0042277">
    <property type="term" value="F:peptide binding"/>
    <property type="evidence" value="ECO:0007669"/>
    <property type="project" value="TreeGrafter"/>
</dbReference>
<evidence type="ECO:0000256" key="12">
    <source>
        <dbReference type="SAM" id="Phobius"/>
    </source>
</evidence>
<keyword evidence="5 12" id="KW-1133">Transmembrane helix</keyword>
<dbReference type="PROSITE" id="PS00237">
    <property type="entry name" value="G_PROTEIN_RECEP_F1_1"/>
    <property type="match status" value="1"/>
</dbReference>
<evidence type="ECO:0000256" key="10">
    <source>
        <dbReference type="RuleBase" id="RU000688"/>
    </source>
</evidence>
<keyword evidence="4 10" id="KW-0812">Transmembrane</keyword>
<dbReference type="GO" id="GO:0032870">
    <property type="term" value="P:cellular response to hormone stimulus"/>
    <property type="evidence" value="ECO:0007669"/>
    <property type="project" value="TreeGrafter"/>
</dbReference>
<evidence type="ECO:0000256" key="2">
    <source>
        <dbReference type="ARBA" id="ARBA00010663"/>
    </source>
</evidence>
<feature type="region of interest" description="Disordered" evidence="11">
    <location>
        <begin position="384"/>
        <end position="425"/>
    </location>
</feature>
<evidence type="ECO:0000313" key="15">
    <source>
        <dbReference type="EMBL" id="GFS94020.1"/>
    </source>
</evidence>
<feature type="transmembrane region" description="Helical" evidence="12">
    <location>
        <begin position="215"/>
        <end position="236"/>
    </location>
</feature>